<name>A0ABN5VAU3_9ACTN</name>
<protein>
    <submittedName>
        <fullName evidence="2">Acylaldehyde oxidase</fullName>
    </submittedName>
</protein>
<reference evidence="2 3" key="2">
    <citation type="journal article" date="2023" name="ChemBioChem">
        <title>Acyltransferase Domain Exchange between Two Independent Type I Polyketide Synthases in the Same Producer Strain of Macrolide Antibiotics.</title>
        <authorList>
            <person name="Kudo F."/>
            <person name="Kishikawa K."/>
            <person name="Tsuboi K."/>
            <person name="Kido T."/>
            <person name="Usui T."/>
            <person name="Hashimoto J."/>
            <person name="Shin-Ya K."/>
            <person name="Miyanaga A."/>
            <person name="Eguchi T."/>
        </authorList>
    </citation>
    <scope>NUCLEOTIDE SEQUENCE [LARGE SCALE GENOMIC DNA]</scope>
    <source>
        <strain evidence="2 3">A-8890</strain>
    </source>
</reference>
<proteinExistence type="predicted"/>
<keyword evidence="3" id="KW-1185">Reference proteome</keyword>
<dbReference type="InterPro" id="IPR046867">
    <property type="entry name" value="AldOxase/xan_DH_MoCoBD2"/>
</dbReference>
<evidence type="ECO:0000313" key="2">
    <source>
        <dbReference type="EMBL" id="BBC29765.1"/>
    </source>
</evidence>
<evidence type="ECO:0000313" key="3">
    <source>
        <dbReference type="Proteomes" id="UP001321542"/>
    </source>
</evidence>
<dbReference type="PANTHER" id="PTHR47495">
    <property type="entry name" value="ALDEHYDE DEHYDROGENASE"/>
    <property type="match status" value="1"/>
</dbReference>
<reference evidence="2 3" key="1">
    <citation type="journal article" date="2010" name="ChemBioChem">
        <title>Cloning and characterization of the biosynthetic gene cluster of 16-membered macrolide antibiotic FD-891: involvement of a dual functional cytochrome P450 monooxygenase catalyzing epoxidation and hydroxylation.</title>
        <authorList>
            <person name="Kudo F."/>
            <person name="Motegi A."/>
            <person name="Mizoue K."/>
            <person name="Eguchi T."/>
        </authorList>
    </citation>
    <scope>NUCLEOTIDE SEQUENCE [LARGE SCALE GENOMIC DNA]</scope>
    <source>
        <strain evidence="2 3">A-8890</strain>
    </source>
</reference>
<dbReference type="Pfam" id="PF20256">
    <property type="entry name" value="MoCoBD_2"/>
    <property type="match status" value="1"/>
</dbReference>
<feature type="domain" description="Aldehyde oxidase/xanthine dehydrogenase second molybdopterin binding" evidence="1">
    <location>
        <begin position="3"/>
        <end position="62"/>
    </location>
</feature>
<dbReference type="Gene3D" id="3.30.365.10">
    <property type="entry name" value="Aldehyde oxidase/xanthine dehydrogenase, molybdopterin binding domain"/>
    <property type="match status" value="1"/>
</dbReference>
<dbReference type="SUPFAM" id="SSF56003">
    <property type="entry name" value="Molybdenum cofactor-binding domain"/>
    <property type="match status" value="1"/>
</dbReference>
<organism evidence="2 3">
    <name type="scientific">Streptomyces graminofaciens</name>
    <dbReference type="NCBI Taxonomy" id="68212"/>
    <lineage>
        <taxon>Bacteria</taxon>
        <taxon>Bacillati</taxon>
        <taxon>Actinomycetota</taxon>
        <taxon>Actinomycetes</taxon>
        <taxon>Kitasatosporales</taxon>
        <taxon>Streptomycetaceae</taxon>
        <taxon>Streptomyces</taxon>
    </lineage>
</organism>
<dbReference type="EMBL" id="AP018448">
    <property type="protein sequence ID" value="BBC29765.1"/>
    <property type="molecule type" value="Genomic_DNA"/>
</dbReference>
<dbReference type="InterPro" id="IPR037165">
    <property type="entry name" value="AldOxase/xan_DH_Mopterin-bd_sf"/>
</dbReference>
<dbReference type="PANTHER" id="PTHR47495:SF2">
    <property type="entry name" value="ALDEHYDE DEHYDROGENASE"/>
    <property type="match status" value="1"/>
</dbReference>
<evidence type="ECO:0000259" key="1">
    <source>
        <dbReference type="Pfam" id="PF20256"/>
    </source>
</evidence>
<gene>
    <name evidence="2" type="ORF">SGFS_010590</name>
</gene>
<dbReference type="Proteomes" id="UP001321542">
    <property type="component" value="Chromosome"/>
</dbReference>
<accession>A0ABN5VAU3</accession>
<dbReference type="InterPro" id="IPR052516">
    <property type="entry name" value="N-heterocyclic_Hydroxylase"/>
</dbReference>
<sequence length="119" mass="12258">MLGVYDAGRIISPKLADSQAIGGIVGGIGTALLEHTTTDHRDGRIVNANLADYLVPVNADVPEVRAIYLDGEDNDGNALGVKGLGEVVQVGVAAAIGNAVFNATGRRVRQLPITAEALL</sequence>